<evidence type="ECO:0008006" key="4">
    <source>
        <dbReference type="Google" id="ProtNLM"/>
    </source>
</evidence>
<protein>
    <recommendedName>
        <fullName evidence="4">DUF4383 domain-containing protein</fullName>
    </recommendedName>
</protein>
<evidence type="ECO:0000313" key="3">
    <source>
        <dbReference type="Proteomes" id="UP001500630"/>
    </source>
</evidence>
<feature type="transmembrane region" description="Helical" evidence="1">
    <location>
        <begin position="30"/>
        <end position="55"/>
    </location>
</feature>
<evidence type="ECO:0000313" key="2">
    <source>
        <dbReference type="EMBL" id="GAA3611315.1"/>
    </source>
</evidence>
<gene>
    <name evidence="2" type="ORF">GCM10022419_115400</name>
</gene>
<proteinExistence type="predicted"/>
<organism evidence="2 3">
    <name type="scientific">Nonomuraea rosea</name>
    <dbReference type="NCBI Taxonomy" id="638574"/>
    <lineage>
        <taxon>Bacteria</taxon>
        <taxon>Bacillati</taxon>
        <taxon>Actinomycetota</taxon>
        <taxon>Actinomycetes</taxon>
        <taxon>Streptosporangiales</taxon>
        <taxon>Streptosporangiaceae</taxon>
        <taxon>Nonomuraea</taxon>
    </lineage>
</organism>
<keyword evidence="1" id="KW-0812">Transmembrane</keyword>
<keyword evidence="3" id="KW-1185">Reference proteome</keyword>
<feature type="transmembrane region" description="Helical" evidence="1">
    <location>
        <begin position="103"/>
        <end position="122"/>
    </location>
</feature>
<dbReference type="Pfam" id="PF19545">
    <property type="entry name" value="DUF6069"/>
    <property type="match status" value="1"/>
</dbReference>
<dbReference type="RefSeq" id="WP_345575937.1">
    <property type="nucleotide sequence ID" value="NZ_BAABDQ010000047.1"/>
</dbReference>
<comment type="caution">
    <text evidence="2">The sequence shown here is derived from an EMBL/GenBank/DDBJ whole genome shotgun (WGS) entry which is preliminary data.</text>
</comment>
<dbReference type="Proteomes" id="UP001500630">
    <property type="component" value="Unassembled WGS sequence"/>
</dbReference>
<keyword evidence="1" id="KW-0472">Membrane</keyword>
<accession>A0ABP6ZPM8</accession>
<dbReference type="EMBL" id="BAABDQ010000047">
    <property type="protein sequence ID" value="GAA3611315.1"/>
    <property type="molecule type" value="Genomic_DNA"/>
</dbReference>
<reference evidence="3" key="1">
    <citation type="journal article" date="2019" name="Int. J. Syst. Evol. Microbiol.">
        <title>The Global Catalogue of Microorganisms (GCM) 10K type strain sequencing project: providing services to taxonomists for standard genome sequencing and annotation.</title>
        <authorList>
            <consortium name="The Broad Institute Genomics Platform"/>
            <consortium name="The Broad Institute Genome Sequencing Center for Infectious Disease"/>
            <person name="Wu L."/>
            <person name="Ma J."/>
        </authorList>
    </citation>
    <scope>NUCLEOTIDE SEQUENCE [LARGE SCALE GENOMIC DNA]</scope>
    <source>
        <strain evidence="3">JCM 17326</strain>
    </source>
</reference>
<dbReference type="InterPro" id="IPR045713">
    <property type="entry name" value="DUF6069"/>
</dbReference>
<feature type="transmembrane region" description="Helical" evidence="1">
    <location>
        <begin position="128"/>
        <end position="149"/>
    </location>
</feature>
<name>A0ABP6ZPM8_9ACTN</name>
<sequence>MAESMYEPDPQAMPTMPVASGPPVIDTSRLWGGGLATALVAALVAWVAVLVSQAVLNVDLLTPPNRGLTGASGTVLYVFSAGMGALIATLILQIMVTLTPRPLAYFGWIIGLITVAFSVLPFTVEAHVVNQVATSLSNLCVGLVILTLLPKVGYSTIRARESSPPEL</sequence>
<evidence type="ECO:0000256" key="1">
    <source>
        <dbReference type="SAM" id="Phobius"/>
    </source>
</evidence>
<feature type="transmembrane region" description="Helical" evidence="1">
    <location>
        <begin position="75"/>
        <end position="96"/>
    </location>
</feature>
<keyword evidence="1" id="KW-1133">Transmembrane helix</keyword>